<dbReference type="Proteomes" id="UP000321192">
    <property type="component" value="Unassembled WGS sequence"/>
</dbReference>
<evidence type="ECO:0000256" key="4">
    <source>
        <dbReference type="ARBA" id="ARBA00022519"/>
    </source>
</evidence>
<dbReference type="RefSeq" id="WP_276661215.1">
    <property type="nucleotide sequence ID" value="NZ_SSFD01000316.1"/>
</dbReference>
<evidence type="ECO:0000256" key="5">
    <source>
        <dbReference type="ARBA" id="ARBA00022692"/>
    </source>
</evidence>
<comment type="subcellular location">
    <subcellularLocation>
        <location evidence="1">Cell inner membrane</location>
        <topology evidence="1">Multi-pass membrane protein</topology>
    </subcellularLocation>
</comment>
<feature type="transmembrane region" description="Helical" evidence="9">
    <location>
        <begin position="271"/>
        <end position="291"/>
    </location>
</feature>
<dbReference type="InterPro" id="IPR007272">
    <property type="entry name" value="Sulf_transp_TsuA/YedE"/>
</dbReference>
<feature type="transmembrane region" description="Helical" evidence="9">
    <location>
        <begin position="163"/>
        <end position="190"/>
    </location>
</feature>
<feature type="transmembrane region" description="Helical" evidence="9">
    <location>
        <begin position="119"/>
        <end position="143"/>
    </location>
</feature>
<evidence type="ECO:0000256" key="7">
    <source>
        <dbReference type="ARBA" id="ARBA00023136"/>
    </source>
</evidence>
<dbReference type="EMBL" id="SSFD01000316">
    <property type="protein sequence ID" value="TXH80268.1"/>
    <property type="molecule type" value="Genomic_DNA"/>
</dbReference>
<evidence type="ECO:0000256" key="1">
    <source>
        <dbReference type="ARBA" id="ARBA00004429"/>
    </source>
</evidence>
<comment type="caution">
    <text evidence="10">The sequence shown here is derived from an EMBL/GenBank/DDBJ whole genome shotgun (WGS) entry which is preliminary data.</text>
</comment>
<dbReference type="PANTHER" id="PTHR30574:SF1">
    <property type="entry name" value="SULPHUR TRANSPORT DOMAIN-CONTAINING PROTEIN"/>
    <property type="match status" value="1"/>
</dbReference>
<keyword evidence="2" id="KW-0813">Transport</keyword>
<accession>A0A5C7S8U7</accession>
<evidence type="ECO:0000256" key="3">
    <source>
        <dbReference type="ARBA" id="ARBA00022475"/>
    </source>
</evidence>
<keyword evidence="4" id="KW-0997">Cell inner membrane</keyword>
<keyword evidence="6 9" id="KW-1133">Transmembrane helix</keyword>
<evidence type="ECO:0000256" key="6">
    <source>
        <dbReference type="ARBA" id="ARBA00022989"/>
    </source>
</evidence>
<evidence type="ECO:0000256" key="2">
    <source>
        <dbReference type="ARBA" id="ARBA00022448"/>
    </source>
</evidence>
<keyword evidence="3" id="KW-1003">Cell membrane</keyword>
<dbReference type="Pfam" id="PF04143">
    <property type="entry name" value="Sulf_transp"/>
    <property type="match status" value="1"/>
</dbReference>
<proteinExistence type="inferred from homology"/>
<feature type="transmembrane region" description="Helical" evidence="9">
    <location>
        <begin position="312"/>
        <end position="332"/>
    </location>
</feature>
<protein>
    <submittedName>
        <fullName evidence="10">YeeE/YedE family protein</fullName>
    </submittedName>
</protein>
<evidence type="ECO:0000256" key="9">
    <source>
        <dbReference type="SAM" id="Phobius"/>
    </source>
</evidence>
<dbReference type="PANTHER" id="PTHR30574">
    <property type="entry name" value="INNER MEMBRANE PROTEIN YEDE"/>
    <property type="match status" value="1"/>
</dbReference>
<feature type="transmembrane region" description="Helical" evidence="9">
    <location>
        <begin position="6"/>
        <end position="24"/>
    </location>
</feature>
<keyword evidence="5 9" id="KW-0812">Transmembrane</keyword>
<sequence>MDHALVSASTIVWLGFAIGAAFGASSQRTGFCTMGAVSDAVNIGDWTRMRMWALAVALATLGTGALHALGLFDPAKTLYTGARLPWLSHIVGGLAFGVGMTLASGCAGKTLIRIGGGNLKSVVVFVFLAIGASMTLRGLTGVWRVEFLDPVALHLPHGQTLPAFLAAAGMEAGKASLAASALAGGGLLAWALASRDARHPEVLLGGAIVGLAVVAGWYVTGHLGHIAEHPDTLEEVFLATNSGRAESLSFVAPQAFTLELLLLWSDANRQMSFGIASALGVIAGAAAMALATGSFRIESFRDPADLVRHIAGGLLMGFGGVTALGCTLGQGVSGLSTLALGAAITTAAIIAGAVATMKLQYWLPTRAG</sequence>
<feature type="transmembrane region" description="Helical" evidence="9">
    <location>
        <begin position="84"/>
        <end position="107"/>
    </location>
</feature>
<dbReference type="GO" id="GO:0005886">
    <property type="term" value="C:plasma membrane"/>
    <property type="evidence" value="ECO:0007669"/>
    <property type="project" value="UniProtKB-SubCell"/>
</dbReference>
<organism evidence="10 11">
    <name type="scientific">Thauera aminoaromatica</name>
    <dbReference type="NCBI Taxonomy" id="164330"/>
    <lineage>
        <taxon>Bacteria</taxon>
        <taxon>Pseudomonadati</taxon>
        <taxon>Pseudomonadota</taxon>
        <taxon>Betaproteobacteria</taxon>
        <taxon>Rhodocyclales</taxon>
        <taxon>Zoogloeaceae</taxon>
        <taxon>Thauera</taxon>
    </lineage>
</organism>
<feature type="transmembrane region" description="Helical" evidence="9">
    <location>
        <begin position="52"/>
        <end position="72"/>
    </location>
</feature>
<comment type="similarity">
    <text evidence="8">Belongs to the TsuA/YedE (TC 9.B.102) family.</text>
</comment>
<evidence type="ECO:0000313" key="10">
    <source>
        <dbReference type="EMBL" id="TXH80268.1"/>
    </source>
</evidence>
<feature type="transmembrane region" description="Helical" evidence="9">
    <location>
        <begin position="202"/>
        <end position="220"/>
    </location>
</feature>
<keyword evidence="7 9" id="KW-0472">Membrane</keyword>
<gene>
    <name evidence="10" type="ORF">E6Q80_18925</name>
</gene>
<evidence type="ECO:0000256" key="8">
    <source>
        <dbReference type="ARBA" id="ARBA00035655"/>
    </source>
</evidence>
<name>A0A5C7S8U7_THASP</name>
<feature type="transmembrane region" description="Helical" evidence="9">
    <location>
        <begin position="338"/>
        <end position="357"/>
    </location>
</feature>
<evidence type="ECO:0000313" key="11">
    <source>
        <dbReference type="Proteomes" id="UP000321192"/>
    </source>
</evidence>
<reference evidence="10 11" key="1">
    <citation type="submission" date="2018-09" db="EMBL/GenBank/DDBJ databases">
        <title>Metagenome Assembled Genomes from an Advanced Water Purification Facility.</title>
        <authorList>
            <person name="Stamps B.W."/>
            <person name="Spear J.R."/>
        </authorList>
    </citation>
    <scope>NUCLEOTIDE SEQUENCE [LARGE SCALE GENOMIC DNA]</scope>
    <source>
        <strain evidence="10">Bin_27_1</strain>
    </source>
</reference>
<dbReference type="AlphaFoldDB" id="A0A5C7S8U7"/>